<dbReference type="Proteomes" id="UP000714625">
    <property type="component" value="Unassembled WGS sequence"/>
</dbReference>
<sequence length="336" mass="38371">MKGSKSYASAYSFKHVDVVNTPDFDSLAAYVSYIEKAIDSFAVSSNHTLLFSTDYSDFKVNGSDLETRLLEITGDPSAAIHFLGEFEKAIGINKAYLDTTQIVNAIQANPQEALPFEYAYKIGFIWPGISDEKQISSYTDLCNQNSFNFKNGVTTRKGFTDKAKIVYEHIQFHPQFEDKLQTIKRGTFMDYLSEFSHCLNTLNQASFEISKEENQNQADLQVISDKSAEPELKGRMLACTRQGANKPYFDFENLNRGEVKVDSYGKEKVVYPLENINSEYHLKLNFNDKGIKIQSDDDYNRAYFAMKYCDVTDKKYIKLAYIGEHWPPKKGGKKRK</sequence>
<gene>
    <name evidence="1" type="ORF">GHY86_15785</name>
</gene>
<organism evidence="1 2">
    <name type="scientific">Vibrio alginolyticus</name>
    <dbReference type="NCBI Taxonomy" id="663"/>
    <lineage>
        <taxon>Bacteria</taxon>
        <taxon>Pseudomonadati</taxon>
        <taxon>Pseudomonadota</taxon>
        <taxon>Gammaproteobacteria</taxon>
        <taxon>Vibrionales</taxon>
        <taxon>Vibrionaceae</taxon>
        <taxon>Vibrio</taxon>
    </lineage>
</organism>
<reference evidence="1" key="1">
    <citation type="submission" date="2019-11" db="EMBL/GenBank/DDBJ databases">
        <authorList>
            <consortium name="PulseNet: The National Subtyping Network for Foodborne Disease Surveillance"/>
            <person name="Tarr C.L."/>
            <person name="Trees E."/>
            <person name="Katz L.S."/>
            <person name="Carleton-Romer H.A."/>
            <person name="Stroika S."/>
            <person name="Kucerova Z."/>
            <person name="Roache K.F."/>
            <person name="Sabol A.L."/>
            <person name="Besser J."/>
            <person name="Gerner-Smidt P."/>
        </authorList>
    </citation>
    <scope>NUCLEOTIDE SEQUENCE</scope>
    <source>
        <strain evidence="1">PNUSAV001129</strain>
    </source>
</reference>
<dbReference type="EMBL" id="AAXMUW010000033">
    <property type="protein sequence ID" value="EGQ9136594.1"/>
    <property type="molecule type" value="Genomic_DNA"/>
</dbReference>
<proteinExistence type="predicted"/>
<evidence type="ECO:0000313" key="2">
    <source>
        <dbReference type="Proteomes" id="UP000714625"/>
    </source>
</evidence>
<evidence type="ECO:0000313" key="1">
    <source>
        <dbReference type="EMBL" id="EGQ9136594.1"/>
    </source>
</evidence>
<protein>
    <submittedName>
        <fullName evidence="1">Uncharacterized protein</fullName>
    </submittedName>
</protein>
<name>A0AA36US96_VIBAL</name>
<comment type="caution">
    <text evidence="1">The sequence shown here is derived from an EMBL/GenBank/DDBJ whole genome shotgun (WGS) entry which is preliminary data.</text>
</comment>
<accession>A0AA36US96</accession>
<dbReference type="RefSeq" id="WP_234499377.1">
    <property type="nucleotide sequence ID" value="NZ_JAKCOD010000014.1"/>
</dbReference>
<dbReference type="AlphaFoldDB" id="A0AA36US96"/>